<proteinExistence type="predicted"/>
<feature type="compositionally biased region" description="Basic and acidic residues" evidence="1">
    <location>
        <begin position="112"/>
        <end position="130"/>
    </location>
</feature>
<dbReference type="GO" id="GO:0043565">
    <property type="term" value="F:sequence-specific DNA binding"/>
    <property type="evidence" value="ECO:0007669"/>
    <property type="project" value="InterPro"/>
</dbReference>
<gene>
    <name evidence="4" type="primary">LOC111103697</name>
</gene>
<evidence type="ECO:0000259" key="2">
    <source>
        <dbReference type="PROSITE" id="PS51433"/>
    </source>
</evidence>
<dbReference type="InterPro" id="IPR013761">
    <property type="entry name" value="SAM/pointed_sf"/>
</dbReference>
<dbReference type="OrthoDB" id="6119774at2759"/>
<dbReference type="Gene3D" id="1.10.150.50">
    <property type="entry name" value="Transcription Factor, Ets-1"/>
    <property type="match status" value="1"/>
</dbReference>
<sequence>MNSLPRWATLHPSNWTSVELTRWLEYVAEEYKMDTDTTHSMVESFQDLDGRSLLQMTPEDFRGISEEHGQFIYEIFKQMCTVDQQLAGLATVQMLPPILEGSRSPTPSPPEVKGDNKQKEEQTDVQKEKK</sequence>
<dbReference type="KEGG" id="cvn:111103697"/>
<dbReference type="SUPFAM" id="SSF47769">
    <property type="entry name" value="SAM/Pointed domain"/>
    <property type="match status" value="1"/>
</dbReference>
<dbReference type="InterPro" id="IPR003118">
    <property type="entry name" value="Pointed_dom"/>
</dbReference>
<evidence type="ECO:0000313" key="4">
    <source>
        <dbReference type="RefSeq" id="XP_022292843.1"/>
    </source>
</evidence>
<evidence type="ECO:0000256" key="1">
    <source>
        <dbReference type="SAM" id="MobiDB-lite"/>
    </source>
</evidence>
<dbReference type="Proteomes" id="UP000694844">
    <property type="component" value="Chromosome 1"/>
</dbReference>
<dbReference type="Pfam" id="PF02198">
    <property type="entry name" value="SAM_PNT"/>
    <property type="match status" value="1"/>
</dbReference>
<evidence type="ECO:0000313" key="3">
    <source>
        <dbReference type="Proteomes" id="UP000694844"/>
    </source>
</evidence>
<keyword evidence="3" id="KW-1185">Reference proteome</keyword>
<feature type="region of interest" description="Disordered" evidence="1">
    <location>
        <begin position="98"/>
        <end position="130"/>
    </location>
</feature>
<reference evidence="3" key="1">
    <citation type="submission" date="2024-06" db="UniProtKB">
        <authorList>
            <consortium name="RefSeq"/>
        </authorList>
    </citation>
    <scope>NUCLEOTIDE SEQUENCE [LARGE SCALE GENOMIC DNA]</scope>
</reference>
<reference evidence="4" key="2">
    <citation type="submission" date="2025-08" db="UniProtKB">
        <authorList>
            <consortium name="RefSeq"/>
        </authorList>
    </citation>
    <scope>IDENTIFICATION</scope>
    <source>
        <tissue evidence="4">Whole sample</tissue>
    </source>
</reference>
<accession>A0A8B8AQD0</accession>
<protein>
    <submittedName>
        <fullName evidence="4">ETS-related transcription factor Elf-5-like isoform X1</fullName>
    </submittedName>
</protein>
<organism evidence="3 4">
    <name type="scientific">Crassostrea virginica</name>
    <name type="common">Eastern oyster</name>
    <dbReference type="NCBI Taxonomy" id="6565"/>
    <lineage>
        <taxon>Eukaryota</taxon>
        <taxon>Metazoa</taxon>
        <taxon>Spiralia</taxon>
        <taxon>Lophotrochozoa</taxon>
        <taxon>Mollusca</taxon>
        <taxon>Bivalvia</taxon>
        <taxon>Autobranchia</taxon>
        <taxon>Pteriomorphia</taxon>
        <taxon>Ostreida</taxon>
        <taxon>Ostreoidea</taxon>
        <taxon>Ostreidae</taxon>
        <taxon>Crassostrea</taxon>
    </lineage>
</organism>
<dbReference type="AlphaFoldDB" id="A0A8B8AQD0"/>
<dbReference type="PROSITE" id="PS51433">
    <property type="entry name" value="PNT"/>
    <property type="match status" value="1"/>
</dbReference>
<feature type="domain" description="PNT" evidence="2">
    <location>
        <begin position="1"/>
        <end position="83"/>
    </location>
</feature>
<dbReference type="GeneID" id="111103697"/>
<dbReference type="RefSeq" id="XP_022292843.1">
    <property type="nucleotide sequence ID" value="XM_022437135.1"/>
</dbReference>
<name>A0A8B8AQD0_CRAVI</name>